<dbReference type="OrthoDB" id="9790727at2"/>
<dbReference type="InterPro" id="IPR014718">
    <property type="entry name" value="GH-type_carb-bd"/>
</dbReference>
<dbReference type="STRING" id="1195763.ABT56_16875"/>
<dbReference type="GO" id="GO:0030246">
    <property type="term" value="F:carbohydrate binding"/>
    <property type="evidence" value="ECO:0007669"/>
    <property type="project" value="UniProtKB-UniRule"/>
</dbReference>
<proteinExistence type="inferred from homology"/>
<evidence type="ECO:0000256" key="2">
    <source>
        <dbReference type="ARBA" id="ARBA00005866"/>
    </source>
</evidence>
<dbReference type="PANTHER" id="PTHR11122:SF13">
    <property type="entry name" value="GLUCOSE-6-PHOSPHATE 1-EPIMERASE"/>
    <property type="match status" value="1"/>
</dbReference>
<comment type="similarity">
    <text evidence="2 4">Belongs to the glucose-6-phosphate 1-epimerase family.</text>
</comment>
<dbReference type="AlphaFoldDB" id="A0A0J1GWB4"/>
<dbReference type="EC" id="5.1.3.15" evidence="4"/>
<feature type="active site" evidence="5">
    <location>
        <position position="265"/>
    </location>
</feature>
<dbReference type="Proteomes" id="UP000036097">
    <property type="component" value="Unassembled WGS sequence"/>
</dbReference>
<evidence type="ECO:0000256" key="3">
    <source>
        <dbReference type="ARBA" id="ARBA00023235"/>
    </source>
</evidence>
<dbReference type="SUPFAM" id="SSF74650">
    <property type="entry name" value="Galactose mutarotase-like"/>
    <property type="match status" value="1"/>
</dbReference>
<keyword evidence="3 4" id="KW-0413">Isomerase</keyword>
<evidence type="ECO:0000256" key="4">
    <source>
        <dbReference type="PIRNR" id="PIRNR016020"/>
    </source>
</evidence>
<protein>
    <recommendedName>
        <fullName evidence="4">Putative glucose-6-phosphate 1-epimerase</fullName>
        <ecNumber evidence="4">5.1.3.15</ecNumber>
    </recommendedName>
</protein>
<comment type="caution">
    <text evidence="7">The sequence shown here is derived from an EMBL/GenBank/DDBJ whole genome shotgun (WGS) entry which is preliminary data.</text>
</comment>
<accession>A0A0J1GWB4</accession>
<keyword evidence="8" id="KW-1185">Reference proteome</keyword>
<name>A0A0J1GWB4_9GAMM</name>
<organism evidence="7 8">
    <name type="scientific">Photobacterium aquae</name>
    <dbReference type="NCBI Taxonomy" id="1195763"/>
    <lineage>
        <taxon>Bacteria</taxon>
        <taxon>Pseudomonadati</taxon>
        <taxon>Pseudomonadota</taxon>
        <taxon>Gammaproteobacteria</taxon>
        <taxon>Vibrionales</taxon>
        <taxon>Vibrionaceae</taxon>
        <taxon>Photobacterium</taxon>
    </lineage>
</organism>
<dbReference type="EMBL" id="LDOT01000024">
    <property type="protein sequence ID" value="KLV03906.1"/>
    <property type="molecule type" value="Genomic_DNA"/>
</dbReference>
<dbReference type="Gene3D" id="2.70.98.10">
    <property type="match status" value="1"/>
</dbReference>
<dbReference type="GO" id="GO:0047938">
    <property type="term" value="F:glucose-6-phosphate 1-epimerase activity"/>
    <property type="evidence" value="ECO:0007669"/>
    <property type="project" value="UniProtKB-UniRule"/>
</dbReference>
<feature type="region of interest" description="Disordered" evidence="6">
    <location>
        <begin position="273"/>
        <end position="292"/>
    </location>
</feature>
<evidence type="ECO:0000313" key="7">
    <source>
        <dbReference type="EMBL" id="KLV03906.1"/>
    </source>
</evidence>
<dbReference type="InterPro" id="IPR025532">
    <property type="entry name" value="G6P_1-epimerase"/>
</dbReference>
<evidence type="ECO:0000256" key="6">
    <source>
        <dbReference type="SAM" id="MobiDB-lite"/>
    </source>
</evidence>
<dbReference type="CDD" id="cd09020">
    <property type="entry name" value="D-hex-6-P-epi_like"/>
    <property type="match status" value="1"/>
</dbReference>
<evidence type="ECO:0000256" key="5">
    <source>
        <dbReference type="PIRSR" id="PIRSR016020-1"/>
    </source>
</evidence>
<feature type="active site" evidence="5">
    <location>
        <position position="163"/>
    </location>
</feature>
<gene>
    <name evidence="7" type="ORF">ABT56_16875</name>
</gene>
<dbReference type="InterPro" id="IPR011013">
    <property type="entry name" value="Gal_mutarotase_sf_dom"/>
</dbReference>
<evidence type="ECO:0000313" key="8">
    <source>
        <dbReference type="Proteomes" id="UP000036097"/>
    </source>
</evidence>
<dbReference type="Pfam" id="PF01263">
    <property type="entry name" value="Aldose_epim"/>
    <property type="match status" value="1"/>
</dbReference>
<feature type="compositionally biased region" description="Polar residues" evidence="6">
    <location>
        <begin position="278"/>
        <end position="292"/>
    </location>
</feature>
<reference evidence="7 8" key="1">
    <citation type="submission" date="2015-05" db="EMBL/GenBank/DDBJ databases">
        <title>Photobacterium galathea sp. nov.</title>
        <authorList>
            <person name="Machado H."/>
            <person name="Gram L."/>
        </authorList>
    </citation>
    <scope>NUCLEOTIDE SEQUENCE [LARGE SCALE GENOMIC DNA]</scope>
    <source>
        <strain evidence="7 8">CGMCC 1.12159</strain>
    </source>
</reference>
<evidence type="ECO:0000256" key="1">
    <source>
        <dbReference type="ARBA" id="ARBA00001096"/>
    </source>
</evidence>
<dbReference type="PATRIC" id="fig|1195763.3.peg.3598"/>
<dbReference type="InterPro" id="IPR008183">
    <property type="entry name" value="Aldose_1/G6P_1-epimerase"/>
</dbReference>
<dbReference type="PANTHER" id="PTHR11122">
    <property type="entry name" value="APOSPORY-ASSOCIATED PROTEIN C-RELATED"/>
    <property type="match status" value="1"/>
</dbReference>
<comment type="catalytic activity">
    <reaction evidence="1">
        <text>alpha-D-glucose 6-phosphate = beta-D-glucose 6-phosphate</text>
        <dbReference type="Rhea" id="RHEA:16249"/>
        <dbReference type="ChEBI" id="CHEBI:58225"/>
        <dbReference type="ChEBI" id="CHEBI:58247"/>
        <dbReference type="EC" id="5.1.3.15"/>
    </reaction>
</comment>
<dbReference type="PIRSF" id="PIRSF016020">
    <property type="entry name" value="PHexose_mutarotase"/>
    <property type="match status" value="1"/>
</dbReference>
<dbReference type="GO" id="GO:0005975">
    <property type="term" value="P:carbohydrate metabolic process"/>
    <property type="evidence" value="ECO:0007669"/>
    <property type="project" value="InterPro"/>
</dbReference>
<sequence length="292" mass="32226">MDRHNLTPLTVLSDAVTVCEYQGLKIVRVIHDTAEAGISLHGGHLIWFKPAGENDVIWLSEKAEFDPAKAIRGGIPVCWPWFGKAGNPSHGFARTSKWSLKEHRENEHGVIVALELTDSEATRAVWPHAFHNLLTFEIGAELNVTLTSTNTDSSAWDYSGALHTYFDIADIRHAQITGMGPSYLDSTQGGLECQGEEVLTFTAETDRVYTQPDENVVITDVNGQRKINVSNNGHNAAVIWNPWQELSISMGDMADNSFETMVCVESTIRSDRPITLQPGESHSLSTRVATQN</sequence>
<dbReference type="RefSeq" id="WP_047880071.1">
    <property type="nucleotide sequence ID" value="NZ_LDOT01000024.1"/>
</dbReference>